<feature type="compositionally biased region" description="Basic and acidic residues" evidence="1">
    <location>
        <begin position="253"/>
        <end position="262"/>
    </location>
</feature>
<keyword evidence="3" id="KW-1185">Reference proteome</keyword>
<comment type="caution">
    <text evidence="2">The sequence shown here is derived from an EMBL/GenBank/DDBJ whole genome shotgun (WGS) entry which is preliminary data.</text>
</comment>
<feature type="compositionally biased region" description="Polar residues" evidence="1">
    <location>
        <begin position="44"/>
        <end position="53"/>
    </location>
</feature>
<feature type="region of interest" description="Disordered" evidence="1">
    <location>
        <begin position="290"/>
        <end position="316"/>
    </location>
</feature>
<protein>
    <submittedName>
        <fullName evidence="2">Uncharacterized protein</fullName>
    </submittedName>
</protein>
<feature type="compositionally biased region" description="Low complexity" evidence="1">
    <location>
        <begin position="300"/>
        <end position="314"/>
    </location>
</feature>
<feature type="region of interest" description="Disordered" evidence="1">
    <location>
        <begin position="253"/>
        <end position="276"/>
    </location>
</feature>
<dbReference type="AlphaFoldDB" id="K0TCK0"/>
<dbReference type="eggNOG" id="ENOG502STWC">
    <property type="taxonomic scope" value="Eukaryota"/>
</dbReference>
<evidence type="ECO:0000313" key="3">
    <source>
        <dbReference type="Proteomes" id="UP000266841"/>
    </source>
</evidence>
<dbReference type="OrthoDB" id="48999at2759"/>
<reference evidence="2 3" key="1">
    <citation type="journal article" date="2012" name="Genome Biol.">
        <title>Genome and low-iron response of an oceanic diatom adapted to chronic iron limitation.</title>
        <authorList>
            <person name="Lommer M."/>
            <person name="Specht M."/>
            <person name="Roy A.S."/>
            <person name="Kraemer L."/>
            <person name="Andreson R."/>
            <person name="Gutowska M.A."/>
            <person name="Wolf J."/>
            <person name="Bergner S.V."/>
            <person name="Schilhabel M.B."/>
            <person name="Klostermeier U.C."/>
            <person name="Beiko R.G."/>
            <person name="Rosenstiel P."/>
            <person name="Hippler M."/>
            <person name="Laroche J."/>
        </authorList>
    </citation>
    <scope>NUCLEOTIDE SEQUENCE [LARGE SCALE GENOMIC DNA]</scope>
    <source>
        <strain evidence="2 3">CCMP1005</strain>
    </source>
</reference>
<dbReference type="EMBL" id="AGNL01007546">
    <property type="protein sequence ID" value="EJK71176.1"/>
    <property type="molecule type" value="Genomic_DNA"/>
</dbReference>
<feature type="region of interest" description="Disordered" evidence="1">
    <location>
        <begin position="112"/>
        <end position="144"/>
    </location>
</feature>
<proteinExistence type="predicted"/>
<feature type="region of interest" description="Disordered" evidence="1">
    <location>
        <begin position="1"/>
        <end position="57"/>
    </location>
</feature>
<sequence length="550" mass="61718">MTSSSQSSCESTCETDSAFPAARRGKATECKRSALSSGLERETQSAASANSPQHPLHRRVIVACEDDNYDDLDRPRQGGIRPVVEQHIDETSAADLGAGCARRVQRQMPVQQVGQFQQTSVDADTVGPDTGRARGESVAGKSNATAQHYSQRYHHPYYFYPQYPSPHFRSASFPPTLCDPGEQNGNQTGQQMFLLPYYPYPLAHAPHIVGQTEAEYRRTQGMTAQHPGINSHQARHKESLSYASCRVDRKEQAAHINRRDGRSAASPDGNWGRSFQETDWNTGRIWREDDHQSTTPSVTASPISAESPASPRRSIVQRMESSLRSSFGLKNSRLDSIGESEITPLYSSEYLSPNEARKLELLSNNLKAKYPGNPRARHKTSRLKTPAAPIHKEQYYCKTGHDLRQGGKSVRFGTVQIRTYETILGDNPSCSKGPGMSIGWRYDPTHVNATVDSYERHQMELFGAHKSRPEELVLHRYEREAILLGAGYTSQDLAQSVRITNKIKSQRRQTIHNLKAAWLEEKVEAAKKVVGKRLKRRKSANHLYECWKCK</sequence>
<feature type="compositionally biased region" description="Low complexity" evidence="1">
    <location>
        <begin position="1"/>
        <end position="17"/>
    </location>
</feature>
<evidence type="ECO:0000256" key="1">
    <source>
        <dbReference type="SAM" id="MobiDB-lite"/>
    </source>
</evidence>
<organism evidence="2 3">
    <name type="scientific">Thalassiosira oceanica</name>
    <name type="common">Marine diatom</name>
    <dbReference type="NCBI Taxonomy" id="159749"/>
    <lineage>
        <taxon>Eukaryota</taxon>
        <taxon>Sar</taxon>
        <taxon>Stramenopiles</taxon>
        <taxon>Ochrophyta</taxon>
        <taxon>Bacillariophyta</taxon>
        <taxon>Coscinodiscophyceae</taxon>
        <taxon>Thalassiosirophycidae</taxon>
        <taxon>Thalassiosirales</taxon>
        <taxon>Thalassiosiraceae</taxon>
        <taxon>Thalassiosira</taxon>
    </lineage>
</organism>
<gene>
    <name evidence="2" type="ORF">THAOC_07409</name>
</gene>
<accession>K0TCK0</accession>
<name>K0TCK0_THAOC</name>
<dbReference type="Proteomes" id="UP000266841">
    <property type="component" value="Unassembled WGS sequence"/>
</dbReference>
<evidence type="ECO:0000313" key="2">
    <source>
        <dbReference type="EMBL" id="EJK71176.1"/>
    </source>
</evidence>